<dbReference type="PANTHER" id="PTHR21593">
    <property type="entry name" value="PRION-LIKE- Q/N-RICH -DOMAIN-BEARING PROTEIN PROTEIN"/>
    <property type="match status" value="1"/>
</dbReference>
<dbReference type="PANTHER" id="PTHR21593:SF36">
    <property type="entry name" value="DUF148 DOMAIN-CONTAINING PROTEIN-RELATED"/>
    <property type="match status" value="1"/>
</dbReference>
<dbReference type="InterPro" id="IPR052823">
    <property type="entry name" value="SXP/RAL-2_related"/>
</dbReference>
<accession>A0A2G9TNP7</accession>
<evidence type="ECO:0000313" key="2">
    <source>
        <dbReference type="EMBL" id="PIO59102.1"/>
    </source>
</evidence>
<protein>
    <recommendedName>
        <fullName evidence="4">SXP/RAL-2 family protein Ani s 5-like cation-binding domain-containing protein</fullName>
    </recommendedName>
</protein>
<dbReference type="EMBL" id="KZ358844">
    <property type="protein sequence ID" value="PIO59102.1"/>
    <property type="molecule type" value="Genomic_DNA"/>
</dbReference>
<feature type="signal peptide" evidence="1">
    <location>
        <begin position="1"/>
        <end position="19"/>
    </location>
</feature>
<gene>
    <name evidence="2" type="ORF">TELCIR_19447</name>
</gene>
<dbReference type="OrthoDB" id="5867022at2759"/>
<organism evidence="2 3">
    <name type="scientific">Teladorsagia circumcincta</name>
    <name type="common">Brown stomach worm</name>
    <name type="synonym">Ostertagia circumcincta</name>
    <dbReference type="NCBI Taxonomy" id="45464"/>
    <lineage>
        <taxon>Eukaryota</taxon>
        <taxon>Metazoa</taxon>
        <taxon>Ecdysozoa</taxon>
        <taxon>Nematoda</taxon>
        <taxon>Chromadorea</taxon>
        <taxon>Rhabditida</taxon>
        <taxon>Rhabditina</taxon>
        <taxon>Rhabditomorpha</taxon>
        <taxon>Strongyloidea</taxon>
        <taxon>Trichostrongylidae</taxon>
        <taxon>Teladorsagia</taxon>
    </lineage>
</organism>
<proteinExistence type="predicted"/>
<reference evidence="2 3" key="1">
    <citation type="submission" date="2015-09" db="EMBL/GenBank/DDBJ databases">
        <title>Draft genome of the parasitic nematode Teladorsagia circumcincta isolate WARC Sus (inbred).</title>
        <authorList>
            <person name="Mitreva M."/>
        </authorList>
    </citation>
    <scope>NUCLEOTIDE SEQUENCE [LARGE SCALE GENOMIC DNA]</scope>
    <source>
        <strain evidence="2 3">S</strain>
    </source>
</reference>
<dbReference type="Proteomes" id="UP000230423">
    <property type="component" value="Unassembled WGS sequence"/>
</dbReference>
<feature type="chain" id="PRO_5013701629" description="SXP/RAL-2 family protein Ani s 5-like cation-binding domain-containing protein" evidence="1">
    <location>
        <begin position="20"/>
        <end position="117"/>
    </location>
</feature>
<dbReference type="AlphaFoldDB" id="A0A2G9TNP7"/>
<evidence type="ECO:0000256" key="1">
    <source>
        <dbReference type="SAM" id="SignalP"/>
    </source>
</evidence>
<keyword evidence="3" id="KW-1185">Reference proteome</keyword>
<name>A0A2G9TNP7_TELCI</name>
<evidence type="ECO:0008006" key="4">
    <source>
        <dbReference type="Google" id="ProtNLM"/>
    </source>
</evidence>
<keyword evidence="1" id="KW-0732">Signal</keyword>
<evidence type="ECO:0000313" key="3">
    <source>
        <dbReference type="Proteomes" id="UP000230423"/>
    </source>
</evidence>
<sequence>MKTALIVFVFATVVASGIARRHGGHGHHHRPPLPPYLKNVSVEARRDYLRIIFNDTLTVAEQNRMIEDWAKTNKIAVSEAPGFRIPCAEVCVRAVHAKTWPTWRQAPRPSWGQATWW</sequence>